<dbReference type="InterPro" id="IPR000794">
    <property type="entry name" value="Beta-ketoacyl_synthase"/>
</dbReference>
<proteinExistence type="inferred from homology"/>
<evidence type="ECO:0000259" key="17">
    <source>
        <dbReference type="PROSITE" id="PS52004"/>
    </source>
</evidence>
<dbReference type="GO" id="GO:0006633">
    <property type="term" value="P:fatty acid biosynthetic process"/>
    <property type="evidence" value="ECO:0007669"/>
    <property type="project" value="UniProtKB-UniRule"/>
</dbReference>
<evidence type="ECO:0000256" key="8">
    <source>
        <dbReference type="ARBA" id="ARBA00023098"/>
    </source>
</evidence>
<comment type="function">
    <text evidence="11 14">Involved in the type II fatty acid elongation cycle. Catalyzes the elongation of a wide range of acyl-ACP by the addition of two carbons from malonyl-ACP to an acyl acceptor. Can efficiently catalyze the conversion of palmitoleoyl-ACP (cis-hexadec-9-enoyl-ACP) to cis-vaccenoyl-ACP (cis-octadec-11-enoyl-ACP), an essential step in the thermal regulation of fatty acid composition.</text>
</comment>
<dbReference type="InterPro" id="IPR014031">
    <property type="entry name" value="Ketoacyl_synth_C"/>
</dbReference>
<dbReference type="PROSITE" id="PS52004">
    <property type="entry name" value="KS3_2"/>
    <property type="match status" value="1"/>
</dbReference>
<comment type="pathway">
    <text evidence="1 14">Lipid metabolism; fatty acid biosynthesis.</text>
</comment>
<keyword evidence="9 14" id="KW-0275">Fatty acid biosynthesis</keyword>
<dbReference type="NCBIfam" id="NF005589">
    <property type="entry name" value="PRK07314.1"/>
    <property type="match status" value="1"/>
</dbReference>
<dbReference type="EC" id="2.3.1.179" evidence="3 14"/>
<dbReference type="InterPro" id="IPR017568">
    <property type="entry name" value="3-oxoacyl-ACP_synth-2"/>
</dbReference>
<accession>A0A1F4PZD8</accession>
<keyword evidence="6 14" id="KW-0808">Transferase</keyword>
<dbReference type="PROSITE" id="PS00606">
    <property type="entry name" value="KS3_1"/>
    <property type="match status" value="1"/>
</dbReference>
<dbReference type="Gene3D" id="3.40.47.10">
    <property type="match status" value="2"/>
</dbReference>
<dbReference type="Pfam" id="PF00109">
    <property type="entry name" value="ketoacyl-synt"/>
    <property type="match status" value="1"/>
</dbReference>
<keyword evidence="8" id="KW-0443">Lipid metabolism</keyword>
<evidence type="ECO:0000313" key="19">
    <source>
        <dbReference type="Proteomes" id="UP000178724"/>
    </source>
</evidence>
<dbReference type="PIRSF" id="PIRSF000447">
    <property type="entry name" value="KAS_II"/>
    <property type="match status" value="1"/>
</dbReference>
<keyword evidence="10 14" id="KW-0012">Acyltransferase</keyword>
<evidence type="ECO:0000256" key="2">
    <source>
        <dbReference type="ARBA" id="ARBA00008467"/>
    </source>
</evidence>
<evidence type="ECO:0000256" key="4">
    <source>
        <dbReference type="ARBA" id="ARBA00014657"/>
    </source>
</evidence>
<name>A0A1F4PZD8_UNCSA</name>
<dbReference type="GO" id="GO:0005829">
    <property type="term" value="C:cytosol"/>
    <property type="evidence" value="ECO:0007669"/>
    <property type="project" value="TreeGrafter"/>
</dbReference>
<sequence length="405" mass="42116">MTRVVITGLGVLSPIGTGKEVFWQNLTAGKNGIGPITHFDAAAFTSHIAGEVKDFEPGLYLEKKEARRLVRFIQFGVAASKLAVEDANLQITADNAAEIGVIFGSGIGGIGFLEEQARNLHEKGPDRLSPFTVPFMITNMAAGYISIILGAKGPNMCVVTACATGTNCIGEAFKLIQRGAARAVIAGGAEAAITPLGIGSFCAARALSNTGSRPFDKNRDGFVMGEGAGAVILESLESAQARGAGIYAEIVGYGLSGDAHHITAPAPGGEGAIRAIRAALKDADLSPAGIDYVNAHGTSTELNDKFETMALKAVFGEHARKLAISSNKSMLGHLLGASGAVEFIATTLSVKNDVAPPTINYETPDPDCDLDYVPNQAKKMKINAALSNSFGFGGHNAILVVKKFI</sequence>
<organism evidence="18 19">
    <name type="scientific">candidate division WOR-1 bacterium RIFCSPHIGHO2_01_FULL_53_15</name>
    <dbReference type="NCBI Taxonomy" id="1802564"/>
    <lineage>
        <taxon>Bacteria</taxon>
        <taxon>Bacillati</taxon>
        <taxon>Saganbacteria</taxon>
    </lineage>
</organism>
<comment type="similarity">
    <text evidence="2 14 16">Belongs to the thiolase-like superfamily. Beta-ketoacyl-ACP synthases family.</text>
</comment>
<evidence type="ECO:0000256" key="12">
    <source>
        <dbReference type="ARBA" id="ARBA00047318"/>
    </source>
</evidence>
<gene>
    <name evidence="18" type="ORF">A2625_04500</name>
</gene>
<evidence type="ECO:0000256" key="9">
    <source>
        <dbReference type="ARBA" id="ARBA00023160"/>
    </source>
</evidence>
<dbReference type="Proteomes" id="UP000178724">
    <property type="component" value="Unassembled WGS sequence"/>
</dbReference>
<dbReference type="EMBL" id="METM01000031">
    <property type="protein sequence ID" value="OGB88970.1"/>
    <property type="molecule type" value="Genomic_DNA"/>
</dbReference>
<comment type="catalytic activity">
    <reaction evidence="12 14">
        <text>(9Z)-hexadecenoyl-[ACP] + malonyl-[ACP] + H(+) = 3-oxo-(11Z)-octadecenoyl-[ACP] + holo-[ACP] + CO2</text>
        <dbReference type="Rhea" id="RHEA:55040"/>
        <dbReference type="Rhea" id="RHEA-COMP:9623"/>
        <dbReference type="Rhea" id="RHEA-COMP:9685"/>
        <dbReference type="Rhea" id="RHEA-COMP:10800"/>
        <dbReference type="Rhea" id="RHEA-COMP:14074"/>
        <dbReference type="ChEBI" id="CHEBI:15378"/>
        <dbReference type="ChEBI" id="CHEBI:16526"/>
        <dbReference type="ChEBI" id="CHEBI:64479"/>
        <dbReference type="ChEBI" id="CHEBI:78449"/>
        <dbReference type="ChEBI" id="CHEBI:83989"/>
        <dbReference type="ChEBI" id="CHEBI:138538"/>
        <dbReference type="EC" id="2.3.1.179"/>
    </reaction>
</comment>
<dbReference type="InterPro" id="IPR018201">
    <property type="entry name" value="Ketoacyl_synth_AS"/>
</dbReference>
<dbReference type="PANTHER" id="PTHR11712">
    <property type="entry name" value="POLYKETIDE SYNTHASE-RELATED"/>
    <property type="match status" value="1"/>
</dbReference>
<evidence type="ECO:0000256" key="13">
    <source>
        <dbReference type="ARBA" id="ARBA00047659"/>
    </source>
</evidence>
<keyword evidence="7" id="KW-0276">Fatty acid metabolism</keyword>
<feature type="domain" description="Ketosynthase family 3 (KS3)" evidence="17">
    <location>
        <begin position="1"/>
        <end position="403"/>
    </location>
</feature>
<dbReference type="GO" id="GO:0004315">
    <property type="term" value="F:3-oxoacyl-[acyl-carrier-protein] synthase activity"/>
    <property type="evidence" value="ECO:0007669"/>
    <property type="project" value="UniProtKB-UniRule"/>
</dbReference>
<evidence type="ECO:0000256" key="14">
    <source>
        <dbReference type="PIRNR" id="PIRNR000447"/>
    </source>
</evidence>
<dbReference type="SUPFAM" id="SSF53901">
    <property type="entry name" value="Thiolase-like"/>
    <property type="match status" value="2"/>
</dbReference>
<dbReference type="Pfam" id="PF02801">
    <property type="entry name" value="Ketoacyl-synt_C"/>
    <property type="match status" value="1"/>
</dbReference>
<feature type="active site" description="For beta-ketoacyl synthase activity" evidence="15">
    <location>
        <position position="162"/>
    </location>
</feature>
<evidence type="ECO:0000256" key="1">
    <source>
        <dbReference type="ARBA" id="ARBA00005194"/>
    </source>
</evidence>
<evidence type="ECO:0000256" key="16">
    <source>
        <dbReference type="RuleBase" id="RU003694"/>
    </source>
</evidence>
<evidence type="ECO:0000256" key="3">
    <source>
        <dbReference type="ARBA" id="ARBA00012356"/>
    </source>
</evidence>
<keyword evidence="5 14" id="KW-0444">Lipid biosynthesis</keyword>
<dbReference type="SMART" id="SM00825">
    <property type="entry name" value="PKS_KS"/>
    <property type="match status" value="1"/>
</dbReference>
<dbReference type="InterPro" id="IPR016039">
    <property type="entry name" value="Thiolase-like"/>
</dbReference>
<evidence type="ECO:0000256" key="6">
    <source>
        <dbReference type="ARBA" id="ARBA00022679"/>
    </source>
</evidence>
<dbReference type="InterPro" id="IPR020841">
    <property type="entry name" value="PKS_Beta-ketoAc_synthase_dom"/>
</dbReference>
<dbReference type="CDD" id="cd00834">
    <property type="entry name" value="KAS_I_II"/>
    <property type="match status" value="1"/>
</dbReference>
<dbReference type="InterPro" id="IPR014030">
    <property type="entry name" value="Ketoacyl_synth_N"/>
</dbReference>
<dbReference type="UniPathway" id="UPA00094"/>
<evidence type="ECO:0000256" key="10">
    <source>
        <dbReference type="ARBA" id="ARBA00023315"/>
    </source>
</evidence>
<evidence type="ECO:0000256" key="5">
    <source>
        <dbReference type="ARBA" id="ARBA00022516"/>
    </source>
</evidence>
<dbReference type="AlphaFoldDB" id="A0A1F4PZD8"/>
<evidence type="ECO:0000256" key="11">
    <source>
        <dbReference type="ARBA" id="ARBA00024006"/>
    </source>
</evidence>
<evidence type="ECO:0000256" key="15">
    <source>
        <dbReference type="PIRSR" id="PIRSR000447-1"/>
    </source>
</evidence>
<protein>
    <recommendedName>
        <fullName evidence="4 14">3-oxoacyl-[acyl-carrier-protein] synthase 2</fullName>
        <ecNumber evidence="3 14">2.3.1.179</ecNumber>
    </recommendedName>
</protein>
<comment type="caution">
    <text evidence="18">The sequence shown here is derived from an EMBL/GenBank/DDBJ whole genome shotgun (WGS) entry which is preliminary data.</text>
</comment>
<dbReference type="FunFam" id="3.40.47.10:FF:000009">
    <property type="entry name" value="3-oxoacyl-[acyl-carrier-protein] synthase 2"/>
    <property type="match status" value="1"/>
</dbReference>
<comment type="catalytic activity">
    <reaction evidence="13 14">
        <text>a fatty acyl-[ACP] + malonyl-[ACP] + H(+) = a 3-oxoacyl-[ACP] + holo-[ACP] + CO2</text>
        <dbReference type="Rhea" id="RHEA:22836"/>
        <dbReference type="Rhea" id="RHEA-COMP:9623"/>
        <dbReference type="Rhea" id="RHEA-COMP:9685"/>
        <dbReference type="Rhea" id="RHEA-COMP:9916"/>
        <dbReference type="Rhea" id="RHEA-COMP:14125"/>
        <dbReference type="ChEBI" id="CHEBI:15378"/>
        <dbReference type="ChEBI" id="CHEBI:16526"/>
        <dbReference type="ChEBI" id="CHEBI:64479"/>
        <dbReference type="ChEBI" id="CHEBI:78449"/>
        <dbReference type="ChEBI" id="CHEBI:78776"/>
        <dbReference type="ChEBI" id="CHEBI:138651"/>
    </reaction>
</comment>
<dbReference type="PANTHER" id="PTHR11712:SF336">
    <property type="entry name" value="3-OXOACYL-[ACYL-CARRIER-PROTEIN] SYNTHASE, MITOCHONDRIAL"/>
    <property type="match status" value="1"/>
</dbReference>
<dbReference type="NCBIfam" id="TIGR03150">
    <property type="entry name" value="fabF"/>
    <property type="match status" value="1"/>
</dbReference>
<evidence type="ECO:0000256" key="7">
    <source>
        <dbReference type="ARBA" id="ARBA00022832"/>
    </source>
</evidence>
<reference evidence="18 19" key="1">
    <citation type="journal article" date="2016" name="Nat. Commun.">
        <title>Thousands of microbial genomes shed light on interconnected biogeochemical processes in an aquifer system.</title>
        <authorList>
            <person name="Anantharaman K."/>
            <person name="Brown C.T."/>
            <person name="Hug L.A."/>
            <person name="Sharon I."/>
            <person name="Castelle C.J."/>
            <person name="Probst A.J."/>
            <person name="Thomas B.C."/>
            <person name="Singh A."/>
            <person name="Wilkins M.J."/>
            <person name="Karaoz U."/>
            <person name="Brodie E.L."/>
            <person name="Williams K.H."/>
            <person name="Hubbard S.S."/>
            <person name="Banfield J.F."/>
        </authorList>
    </citation>
    <scope>NUCLEOTIDE SEQUENCE [LARGE SCALE GENOMIC DNA]</scope>
</reference>
<evidence type="ECO:0000313" key="18">
    <source>
        <dbReference type="EMBL" id="OGB88970.1"/>
    </source>
</evidence>